<dbReference type="InterPro" id="IPR029052">
    <property type="entry name" value="Metallo-depent_PP-like"/>
</dbReference>
<name>A0A6J5L154_9CAUD</name>
<dbReference type="Gene3D" id="3.60.21.10">
    <property type="match status" value="1"/>
</dbReference>
<feature type="domain" description="Calcineurin-like phosphoesterase" evidence="1">
    <location>
        <begin position="1"/>
        <end position="180"/>
    </location>
</feature>
<dbReference type="Pfam" id="PF00149">
    <property type="entry name" value="Metallophos"/>
    <property type="match status" value="1"/>
</dbReference>
<sequence>MRIVCISDTHGLHGKLTLPKGDVLIHSGDCTNLGSVPEVTNFGFWFRSLPFAHKILVPGNHDALFEWNERLARELIEDANTHVLIDEDLRIETPERGLDVFGSPWTSPFGRWNFMATDENRKRFWQAHSHLDHYDIVVTHGPCRSIHDSPEPGVKTGCEFQKRAIQKMKPLYHVCGHIHEGYGTKKIGATTYVNAAIWNHGENKLNAPIVFDL</sequence>
<dbReference type="CDD" id="cd07379">
    <property type="entry name" value="MPP_239FB"/>
    <property type="match status" value="1"/>
</dbReference>
<evidence type="ECO:0000313" key="2">
    <source>
        <dbReference type="EMBL" id="CAB4127315.1"/>
    </source>
</evidence>
<gene>
    <name evidence="2" type="ORF">UFOVP75_135</name>
</gene>
<proteinExistence type="predicted"/>
<dbReference type="EMBL" id="LR796209">
    <property type="protein sequence ID" value="CAB4127315.1"/>
    <property type="molecule type" value="Genomic_DNA"/>
</dbReference>
<dbReference type="SUPFAM" id="SSF56300">
    <property type="entry name" value="Metallo-dependent phosphatases"/>
    <property type="match status" value="1"/>
</dbReference>
<dbReference type="PANTHER" id="PTHR12905:SF0">
    <property type="entry name" value="CALCINEURIN-LIKE PHOSPHOESTERASE DOMAIN-CONTAINING PROTEIN"/>
    <property type="match status" value="1"/>
</dbReference>
<dbReference type="PANTHER" id="PTHR12905">
    <property type="entry name" value="METALLOPHOSPHOESTERASE"/>
    <property type="match status" value="1"/>
</dbReference>
<dbReference type="InterPro" id="IPR051693">
    <property type="entry name" value="UPF0046_metallophosphoest"/>
</dbReference>
<protein>
    <submittedName>
        <fullName evidence="2">MPP_239FB domain containing protein</fullName>
    </submittedName>
</protein>
<dbReference type="InterPro" id="IPR004843">
    <property type="entry name" value="Calcineurin-like_PHP"/>
</dbReference>
<accession>A0A6J5L154</accession>
<organism evidence="2">
    <name type="scientific">uncultured Caudovirales phage</name>
    <dbReference type="NCBI Taxonomy" id="2100421"/>
    <lineage>
        <taxon>Viruses</taxon>
        <taxon>Duplodnaviria</taxon>
        <taxon>Heunggongvirae</taxon>
        <taxon>Uroviricota</taxon>
        <taxon>Caudoviricetes</taxon>
        <taxon>Peduoviridae</taxon>
        <taxon>Maltschvirus</taxon>
        <taxon>Maltschvirus maltsch</taxon>
    </lineage>
</organism>
<evidence type="ECO:0000259" key="1">
    <source>
        <dbReference type="Pfam" id="PF00149"/>
    </source>
</evidence>
<reference evidence="2" key="1">
    <citation type="submission" date="2020-04" db="EMBL/GenBank/DDBJ databases">
        <authorList>
            <person name="Chiriac C."/>
            <person name="Salcher M."/>
            <person name="Ghai R."/>
            <person name="Kavagutti S V."/>
        </authorList>
    </citation>
    <scope>NUCLEOTIDE SEQUENCE</scope>
</reference>
<dbReference type="GO" id="GO:0016787">
    <property type="term" value="F:hydrolase activity"/>
    <property type="evidence" value="ECO:0007669"/>
    <property type="project" value="InterPro"/>
</dbReference>